<reference evidence="2" key="1">
    <citation type="submission" date="2025-08" db="UniProtKB">
        <authorList>
            <consortium name="Ensembl"/>
        </authorList>
    </citation>
    <scope>IDENTIFICATION</scope>
</reference>
<feature type="region of interest" description="Disordered" evidence="1">
    <location>
        <begin position="52"/>
        <end position="119"/>
    </location>
</feature>
<dbReference type="AlphaFoldDB" id="A0A8C4J9J0"/>
<sequence length="157" mass="16797">DGRGRCWPPPFCRAPRLSSPAGPAAAAGALQRRVPRAGWQDGRLVSQITHPSRLVGQSSGGEVPKPQLDTRVRHEPRGGGPPQLGSHWPFAPGHRVGRRLPAGRHSGPGRSPSALPQGAGEHCYYQGSVRGRPLWGWGRGTGLGKGLPYFPLRSHRP</sequence>
<dbReference type="Proteomes" id="UP000694423">
    <property type="component" value="Unplaced"/>
</dbReference>
<name>A0A8C4J9J0_DRONO</name>
<feature type="compositionally biased region" description="Basic and acidic residues" evidence="1">
    <location>
        <begin position="68"/>
        <end position="77"/>
    </location>
</feature>
<evidence type="ECO:0000256" key="1">
    <source>
        <dbReference type="SAM" id="MobiDB-lite"/>
    </source>
</evidence>
<reference evidence="2" key="2">
    <citation type="submission" date="2025-09" db="UniProtKB">
        <authorList>
            <consortium name="Ensembl"/>
        </authorList>
    </citation>
    <scope>IDENTIFICATION</scope>
</reference>
<protein>
    <submittedName>
        <fullName evidence="2">Uncharacterized protein</fullName>
    </submittedName>
</protein>
<organism evidence="2 3">
    <name type="scientific">Dromaius novaehollandiae</name>
    <name type="common">Emu</name>
    <dbReference type="NCBI Taxonomy" id="8790"/>
    <lineage>
        <taxon>Eukaryota</taxon>
        <taxon>Metazoa</taxon>
        <taxon>Chordata</taxon>
        <taxon>Craniata</taxon>
        <taxon>Vertebrata</taxon>
        <taxon>Euteleostomi</taxon>
        <taxon>Archelosauria</taxon>
        <taxon>Archosauria</taxon>
        <taxon>Dinosauria</taxon>
        <taxon>Saurischia</taxon>
        <taxon>Theropoda</taxon>
        <taxon>Coelurosauria</taxon>
        <taxon>Aves</taxon>
        <taxon>Palaeognathae</taxon>
        <taxon>Casuariiformes</taxon>
        <taxon>Dromaiidae</taxon>
        <taxon>Dromaius</taxon>
    </lineage>
</organism>
<evidence type="ECO:0000313" key="2">
    <source>
        <dbReference type="Ensembl" id="ENSDNVP00000006204.1"/>
    </source>
</evidence>
<keyword evidence="3" id="KW-1185">Reference proteome</keyword>
<dbReference type="Ensembl" id="ENSDNVT00000007480.1">
    <property type="protein sequence ID" value="ENSDNVP00000006204.1"/>
    <property type="gene ID" value="ENSDNVG00000004446.1"/>
</dbReference>
<proteinExistence type="predicted"/>
<evidence type="ECO:0000313" key="3">
    <source>
        <dbReference type="Proteomes" id="UP000694423"/>
    </source>
</evidence>
<accession>A0A8C4J9J0</accession>